<organism evidence="1">
    <name type="scientific">bioreactor metagenome</name>
    <dbReference type="NCBI Taxonomy" id="1076179"/>
    <lineage>
        <taxon>unclassified sequences</taxon>
        <taxon>metagenomes</taxon>
        <taxon>ecological metagenomes</taxon>
    </lineage>
</organism>
<dbReference type="AlphaFoldDB" id="A0A645FLS4"/>
<evidence type="ECO:0008006" key="2">
    <source>
        <dbReference type="Google" id="ProtNLM"/>
    </source>
</evidence>
<sequence length="85" mass="10192">MAVSNEQHIFRSQRYHDKNKVIHSDYNAFWESVGGECDRHGYYHIPRTLARKSEADIASKKRAEYRRRYQLLDSIHSQLSSMFHH</sequence>
<reference evidence="1" key="1">
    <citation type="submission" date="2019-08" db="EMBL/GenBank/DDBJ databases">
        <authorList>
            <person name="Kucharzyk K."/>
            <person name="Murdoch R.W."/>
            <person name="Higgins S."/>
            <person name="Loffler F."/>
        </authorList>
    </citation>
    <scope>NUCLEOTIDE SEQUENCE</scope>
</reference>
<comment type="caution">
    <text evidence="1">The sequence shown here is derived from an EMBL/GenBank/DDBJ whole genome shotgun (WGS) entry which is preliminary data.</text>
</comment>
<proteinExistence type="predicted"/>
<gene>
    <name evidence="1" type="ORF">SDC9_161625</name>
</gene>
<accession>A0A645FLS4</accession>
<dbReference type="PANTHER" id="PTHR38785:SF1">
    <property type="entry name" value="HOMOLOG OF VIRK"/>
    <property type="match status" value="1"/>
</dbReference>
<name>A0A645FLS4_9ZZZZ</name>
<dbReference type="PANTHER" id="PTHR38785">
    <property type="entry name" value="HOMOLOG OF VIRK"/>
    <property type="match status" value="1"/>
</dbReference>
<dbReference type="InterPro" id="IPR007488">
    <property type="entry name" value="DUF535"/>
</dbReference>
<protein>
    <recommendedName>
        <fullName evidence="2">DUF535 domain-containing protein</fullName>
    </recommendedName>
</protein>
<dbReference type="EMBL" id="VSSQ01060901">
    <property type="protein sequence ID" value="MPN14299.1"/>
    <property type="molecule type" value="Genomic_DNA"/>
</dbReference>
<dbReference type="GO" id="GO:0006974">
    <property type="term" value="P:DNA damage response"/>
    <property type="evidence" value="ECO:0007669"/>
    <property type="project" value="TreeGrafter"/>
</dbReference>
<evidence type="ECO:0000313" key="1">
    <source>
        <dbReference type="EMBL" id="MPN14299.1"/>
    </source>
</evidence>
<dbReference type="Pfam" id="PF04393">
    <property type="entry name" value="DUF535"/>
    <property type="match status" value="1"/>
</dbReference>